<evidence type="ECO:0000256" key="4">
    <source>
        <dbReference type="ARBA" id="ARBA00023163"/>
    </source>
</evidence>
<dbReference type="InterPro" id="IPR014284">
    <property type="entry name" value="RNA_pol_sigma-70_dom"/>
</dbReference>
<organism evidence="7 8">
    <name type="scientific">Hirschia litorea</name>
    <dbReference type="NCBI Taxonomy" id="1199156"/>
    <lineage>
        <taxon>Bacteria</taxon>
        <taxon>Pseudomonadati</taxon>
        <taxon>Pseudomonadota</taxon>
        <taxon>Alphaproteobacteria</taxon>
        <taxon>Hyphomonadales</taxon>
        <taxon>Hyphomonadaceae</taxon>
        <taxon>Hirschia</taxon>
    </lineage>
</organism>
<gene>
    <name evidence="7" type="ORF">ACFQS8_14540</name>
</gene>
<evidence type="ECO:0000256" key="3">
    <source>
        <dbReference type="ARBA" id="ARBA00023082"/>
    </source>
</evidence>
<comment type="similarity">
    <text evidence="1">Belongs to the sigma-70 factor family. ECF subfamily.</text>
</comment>
<keyword evidence="3" id="KW-0731">Sigma factor</keyword>
<evidence type="ECO:0000313" key="8">
    <source>
        <dbReference type="Proteomes" id="UP001596492"/>
    </source>
</evidence>
<dbReference type="InterPro" id="IPR013249">
    <property type="entry name" value="RNA_pol_sigma70_r4_t2"/>
</dbReference>
<dbReference type="InterPro" id="IPR036388">
    <property type="entry name" value="WH-like_DNA-bd_sf"/>
</dbReference>
<dbReference type="Proteomes" id="UP001596492">
    <property type="component" value="Unassembled WGS sequence"/>
</dbReference>
<dbReference type="InterPro" id="IPR039425">
    <property type="entry name" value="RNA_pol_sigma-70-like"/>
</dbReference>
<dbReference type="EMBL" id="JBHTBR010000007">
    <property type="protein sequence ID" value="MFC7292846.1"/>
    <property type="molecule type" value="Genomic_DNA"/>
</dbReference>
<evidence type="ECO:0000313" key="7">
    <source>
        <dbReference type="EMBL" id="MFC7292846.1"/>
    </source>
</evidence>
<keyword evidence="2" id="KW-0805">Transcription regulation</keyword>
<dbReference type="InterPro" id="IPR013325">
    <property type="entry name" value="RNA_pol_sigma_r2"/>
</dbReference>
<evidence type="ECO:0000256" key="1">
    <source>
        <dbReference type="ARBA" id="ARBA00010641"/>
    </source>
</evidence>
<comment type="caution">
    <text evidence="7">The sequence shown here is derived from an EMBL/GenBank/DDBJ whole genome shotgun (WGS) entry which is preliminary data.</text>
</comment>
<feature type="domain" description="RNA polymerase sigma-70 region 2" evidence="5">
    <location>
        <begin position="41"/>
        <end position="108"/>
    </location>
</feature>
<dbReference type="RefSeq" id="WP_382168689.1">
    <property type="nucleotide sequence ID" value="NZ_JBHTBR010000007.1"/>
</dbReference>
<dbReference type="SUPFAM" id="SSF88946">
    <property type="entry name" value="Sigma2 domain of RNA polymerase sigma factors"/>
    <property type="match status" value="1"/>
</dbReference>
<keyword evidence="8" id="KW-1185">Reference proteome</keyword>
<evidence type="ECO:0000259" key="6">
    <source>
        <dbReference type="Pfam" id="PF08281"/>
    </source>
</evidence>
<dbReference type="Gene3D" id="1.10.10.10">
    <property type="entry name" value="Winged helix-like DNA-binding domain superfamily/Winged helix DNA-binding domain"/>
    <property type="match status" value="1"/>
</dbReference>
<dbReference type="InterPro" id="IPR013324">
    <property type="entry name" value="RNA_pol_sigma_r3/r4-like"/>
</dbReference>
<dbReference type="NCBIfam" id="TIGR02937">
    <property type="entry name" value="sigma70-ECF"/>
    <property type="match status" value="1"/>
</dbReference>
<dbReference type="InterPro" id="IPR007627">
    <property type="entry name" value="RNA_pol_sigma70_r2"/>
</dbReference>
<dbReference type="SUPFAM" id="SSF88659">
    <property type="entry name" value="Sigma3 and sigma4 domains of RNA polymerase sigma factors"/>
    <property type="match status" value="1"/>
</dbReference>
<evidence type="ECO:0000256" key="2">
    <source>
        <dbReference type="ARBA" id="ARBA00023015"/>
    </source>
</evidence>
<feature type="domain" description="RNA polymerase sigma factor 70 region 4 type 2" evidence="6">
    <location>
        <begin position="142"/>
        <end position="192"/>
    </location>
</feature>
<proteinExistence type="inferred from homology"/>
<sequence>MRKTNSDTQKIVHLDTYKAVHRVNSNVDIEGMKSPATIDRLYREHWGKLCNRLRRVFGDGPPDPEDLAQQAFEKLIEKNNSEDIKMPGAYLFRLGMNVGLDVKRKNMRARKYLEQEIVLIDEKNLQNLTPLNVLEESEKLSKIKEAISQLPARQKDVLLRSRFKGQTYLEISKILKCSQASVSRDLARALNNLKRFLAENEDGRK</sequence>
<dbReference type="PANTHER" id="PTHR43133:SF63">
    <property type="entry name" value="RNA POLYMERASE SIGMA FACTOR FECI-RELATED"/>
    <property type="match status" value="1"/>
</dbReference>
<keyword evidence="4" id="KW-0804">Transcription</keyword>
<dbReference type="PANTHER" id="PTHR43133">
    <property type="entry name" value="RNA POLYMERASE ECF-TYPE SIGMA FACTO"/>
    <property type="match status" value="1"/>
</dbReference>
<dbReference type="Pfam" id="PF04542">
    <property type="entry name" value="Sigma70_r2"/>
    <property type="match status" value="1"/>
</dbReference>
<protein>
    <submittedName>
        <fullName evidence="7">RNA polymerase sigma factor</fullName>
    </submittedName>
</protein>
<reference evidence="8" key="1">
    <citation type="journal article" date="2019" name="Int. J. Syst. Evol. Microbiol.">
        <title>The Global Catalogue of Microorganisms (GCM) 10K type strain sequencing project: providing services to taxonomists for standard genome sequencing and annotation.</title>
        <authorList>
            <consortium name="The Broad Institute Genomics Platform"/>
            <consortium name="The Broad Institute Genome Sequencing Center for Infectious Disease"/>
            <person name="Wu L."/>
            <person name="Ma J."/>
        </authorList>
    </citation>
    <scope>NUCLEOTIDE SEQUENCE [LARGE SCALE GENOMIC DNA]</scope>
    <source>
        <strain evidence="8">CCUG 51308</strain>
    </source>
</reference>
<accession>A0ABW2IPR1</accession>
<dbReference type="Gene3D" id="1.10.1740.10">
    <property type="match status" value="1"/>
</dbReference>
<evidence type="ECO:0000259" key="5">
    <source>
        <dbReference type="Pfam" id="PF04542"/>
    </source>
</evidence>
<name>A0ABW2IPR1_9PROT</name>
<dbReference type="CDD" id="cd06171">
    <property type="entry name" value="Sigma70_r4"/>
    <property type="match status" value="1"/>
</dbReference>
<dbReference type="Pfam" id="PF08281">
    <property type="entry name" value="Sigma70_r4_2"/>
    <property type="match status" value="1"/>
</dbReference>